<dbReference type="InterPro" id="IPR018201">
    <property type="entry name" value="Ketoacyl_synth_AS"/>
</dbReference>
<keyword evidence="2" id="KW-0597">Phosphoprotein</keyword>
<dbReference type="CDD" id="cd00833">
    <property type="entry name" value="PKS"/>
    <property type="match status" value="1"/>
</dbReference>
<dbReference type="PROSITE" id="PS52004">
    <property type="entry name" value="KS3_2"/>
    <property type="match status" value="1"/>
</dbReference>
<keyword evidence="5" id="KW-0511">Multifunctional enzyme</keyword>
<feature type="domain" description="PKS/mFAS DH" evidence="8">
    <location>
        <begin position="914"/>
        <end position="1233"/>
    </location>
</feature>
<dbReference type="InterPro" id="IPR014031">
    <property type="entry name" value="Ketoacyl_synth_C"/>
</dbReference>
<dbReference type="PROSITE" id="PS52019">
    <property type="entry name" value="PKS_MFAS_DH"/>
    <property type="match status" value="1"/>
</dbReference>
<dbReference type="SUPFAM" id="SSF52151">
    <property type="entry name" value="FabD/lysophospholipase-like"/>
    <property type="match status" value="1"/>
</dbReference>
<dbReference type="InterPro" id="IPR016035">
    <property type="entry name" value="Acyl_Trfase/lysoPLipase"/>
</dbReference>
<sequence length="1897" mass="206746">MSPRTVPPEAFDGGLLEPIAICGMEKRTGQTAKVPESRFNIDAHLHENLDRPGSFNISGGYFLDDRPEDFDPTFFNITPVEAQWLDPQQRRMLEIGYECITSAGCTLDDISGSNTAVFVGSFTSDYQQISTREPDFRHNYAATGVDTGIISSRISNTFNLKGPSFTINTACSSSIYALHNACLSLRARDCDAAIVGGVNLIITVDQHMNTAKLGILSPTSTCHTFDEAADGYGRGEAAGALYIKRMSDAIRCGDPIRGVIRATAVNTNGKVPGMGITHPSLEGQERVVRTAYQMSGLDPNVTAYAELHGTGTPVGDPIEVRAISNAMNDTREKQKPLIIGAVKPNIGHSEAASGIFAVMKGALMTESAVIPGVALLNKINPAILESEWNVKINKNTSPWPEDFPIRRASISSFGYGGTNGHVVVEAIETLYPSVSIMIHLQAFLKKLAVNHHWLTKDIAALSSRYYTIDLAHTLNIHRTAFSQRAFTVLRAGQEEEAFEAPALRTGSASSKTSPGLAFIFTGQGAQWVGMGREAMAEFPVFAGVIRSLDLVLAKFDLDRSSSLEDFLVSDPGETASVLADPLIAQPLCTAIQIALVDLFSQWDIDPTVSIGHSSGEIAAAYASGLISAPEAIIAAYCRGMAVQLHSETGSMLAVGLGAAEVQSFLPKNTTEACIACENSPESVTISGQYETMMQLKESLSAKGIFTRELRTDRAYHSPHMDDVATAYESCLTTFIDRLDQGDLRWRRTRSEMVSSVTGERVVGATLPDNYFSLNLRQRVRFNAAVQKLASDEAFAKVNVAIEIGPHSALSGPFKQICKAARLENFTYIPSMVRAKRDADQLLSVAGSLFLTNYPVNLEEANSAAYESRERGVLRKSRTQYLLVDLPPYPWNYGKTHWYEPRGSAEQRARAYPRHDLLGRRVSGLSTSSRAWRNILRARDVPWLLDHSLGGSAIFPAAGYLAMAIEAARQVYETEIPSSELPLQQVTLRDIFIKTALTIPDKENGGVETLLTLSSKETSGWHTFTIESFGDDGLWTTHCNGRMEMPWGVVPTQIEEVAMAFPDVRDIGPTVGHAKAWSDAWGKRRFNANVQLIGNSGKTILDIKNLTCVPYEAALPLSASTPPSLTPFSTSVWKPDLSKMDARQLTRFLSSEEWTDPLGKLIELAAHRQPIRKVLVLQTPTEGNINAVLGQVPSITVVTIGYYSDTNAVPSLAEDVTARISLLPLAADPETWDPSLKDAFDIVVIDDANPKKVMPFVSEHGWIFGRVEKTSFSHASSLDMEEHYALQRSARAIAAIPAHLQLLSFSDSIDDSDDLEAVMKAKHIRVSRAKLADYKPVSDAFIVIDDRKDQLFSCLNNASFDALKKVFKTSIPILWLTKGVQHGHSMVGGMASGFLRVVCSELSAVSATLLDYNDDEGFDILTDAITQLLLHNSPKAAGRENEFWLKKGVLHVSRLVPDTLLNRAMNTESEFYNVQSCKASSNQPMNIHTMNGKVVLEPVAQDTALGPAEVEIRLSGAEEPFEDVTQTLVIGTITRTGDLLPSDLTGKRVVGHVTGELTTFARTEVFVTLDNEENVSDEVAIRNIVKEISARQTIKGVVHAAMVLKDGLFEEMDFDSFEAAITPKARGAVALHNALQEVQNLSLDFFVLTSSISTLLGNTGQSNYSAANGVLESLARFRSTHGLPTSSLALPMVLDVGVVAETDGLEDLLSRKGLYGIYEEEMLRGFEVAMTHTHAQPISMGMEVTRLSTAIAAAPTDSLELYWQSDARFCHIHAAMKAMGTQKVILEGSAAQNFPETLTSTMKRDGSAAAVQMAAGYIAKRVSIILMLSVDDIDLDGPSIASYGLDSMVGSEMRNWLFKNFGLDYPFQQLLAPTLTFTKLARQVMESIGIIETSVAQD</sequence>
<dbReference type="SUPFAM" id="SSF53901">
    <property type="entry name" value="Thiolase-like"/>
    <property type="match status" value="1"/>
</dbReference>
<feature type="domain" description="Ketosynthase family 3 (KS3)" evidence="7">
    <location>
        <begin position="1"/>
        <end position="426"/>
    </location>
</feature>
<dbReference type="SUPFAM" id="SSF47336">
    <property type="entry name" value="ACP-like"/>
    <property type="match status" value="1"/>
</dbReference>
<evidence type="ECO:0000256" key="4">
    <source>
        <dbReference type="ARBA" id="ARBA00023002"/>
    </source>
</evidence>
<dbReference type="InterPro" id="IPR036736">
    <property type="entry name" value="ACP-like_sf"/>
</dbReference>
<dbReference type="InterPro" id="IPR016039">
    <property type="entry name" value="Thiolase-like"/>
</dbReference>
<proteinExistence type="predicted"/>
<organism evidence="9 10">
    <name type="scientific">Cordyceps javanica</name>
    <dbReference type="NCBI Taxonomy" id="43265"/>
    <lineage>
        <taxon>Eukaryota</taxon>
        <taxon>Fungi</taxon>
        <taxon>Dikarya</taxon>
        <taxon>Ascomycota</taxon>
        <taxon>Pezizomycotina</taxon>
        <taxon>Sordariomycetes</taxon>
        <taxon>Hypocreomycetidae</taxon>
        <taxon>Hypocreales</taxon>
        <taxon>Cordycipitaceae</taxon>
        <taxon>Cordyceps</taxon>
    </lineage>
</organism>
<dbReference type="GO" id="GO:0044550">
    <property type="term" value="P:secondary metabolite biosynthetic process"/>
    <property type="evidence" value="ECO:0007669"/>
    <property type="project" value="TreeGrafter"/>
</dbReference>
<keyword evidence="10" id="KW-1185">Reference proteome</keyword>
<dbReference type="SMART" id="SM00826">
    <property type="entry name" value="PKS_DH"/>
    <property type="match status" value="1"/>
</dbReference>
<accession>A0A545V3R9</accession>
<comment type="caution">
    <text evidence="6">Lacks conserved residue(s) required for the propagation of feature annotation.</text>
</comment>
<evidence type="ECO:0000256" key="3">
    <source>
        <dbReference type="ARBA" id="ARBA00022679"/>
    </source>
</evidence>
<keyword evidence="1" id="KW-0596">Phosphopantetheine</keyword>
<dbReference type="GO" id="GO:0004312">
    <property type="term" value="F:fatty acid synthase activity"/>
    <property type="evidence" value="ECO:0007669"/>
    <property type="project" value="TreeGrafter"/>
</dbReference>
<gene>
    <name evidence="9" type="ORF">IF1G_04938</name>
</gene>
<evidence type="ECO:0000256" key="1">
    <source>
        <dbReference type="ARBA" id="ARBA00022450"/>
    </source>
</evidence>
<dbReference type="PANTHER" id="PTHR43775">
    <property type="entry name" value="FATTY ACID SYNTHASE"/>
    <property type="match status" value="1"/>
</dbReference>
<dbReference type="InterPro" id="IPR014043">
    <property type="entry name" value="Acyl_transferase_dom"/>
</dbReference>
<dbReference type="InterPro" id="IPR020841">
    <property type="entry name" value="PKS_Beta-ketoAc_synthase_dom"/>
</dbReference>
<dbReference type="Gene3D" id="3.40.47.10">
    <property type="match status" value="1"/>
</dbReference>
<dbReference type="InterPro" id="IPR049900">
    <property type="entry name" value="PKS_mFAS_DH"/>
</dbReference>
<dbReference type="PANTHER" id="PTHR43775:SF50">
    <property type="entry name" value="HIGHLY REDUCING POLYKETIDE SYNTHASE SRDA"/>
    <property type="match status" value="1"/>
</dbReference>
<dbReference type="OrthoDB" id="4770775at2759"/>
<keyword evidence="3" id="KW-0808">Transferase</keyword>
<dbReference type="EMBL" id="SPUK01000006">
    <property type="protein sequence ID" value="TQV96355.1"/>
    <property type="molecule type" value="Genomic_DNA"/>
</dbReference>
<dbReference type="InterPro" id="IPR042104">
    <property type="entry name" value="PKS_dehydratase_sf"/>
</dbReference>
<dbReference type="InterPro" id="IPR001227">
    <property type="entry name" value="Ac_transferase_dom_sf"/>
</dbReference>
<dbReference type="Gene3D" id="1.10.1200.10">
    <property type="entry name" value="ACP-like"/>
    <property type="match status" value="1"/>
</dbReference>
<dbReference type="InterPro" id="IPR049552">
    <property type="entry name" value="PKS_DH_N"/>
</dbReference>
<dbReference type="Gene3D" id="3.30.70.3290">
    <property type="match status" value="1"/>
</dbReference>
<dbReference type="InterPro" id="IPR050091">
    <property type="entry name" value="PKS_NRPS_Biosynth_Enz"/>
</dbReference>
<dbReference type="SMART" id="SM00822">
    <property type="entry name" value="PKS_KR"/>
    <property type="match status" value="1"/>
</dbReference>
<dbReference type="InterPro" id="IPR016036">
    <property type="entry name" value="Malonyl_transacylase_ACP-bd"/>
</dbReference>
<dbReference type="InterPro" id="IPR020807">
    <property type="entry name" value="PKS_DH"/>
</dbReference>
<dbReference type="SMART" id="SM00827">
    <property type="entry name" value="PKS_AT"/>
    <property type="match status" value="1"/>
</dbReference>
<evidence type="ECO:0000259" key="7">
    <source>
        <dbReference type="PROSITE" id="PS52004"/>
    </source>
</evidence>
<dbReference type="Pfam" id="PF00109">
    <property type="entry name" value="ketoacyl-synt"/>
    <property type="match status" value="1"/>
</dbReference>
<dbReference type="PROSITE" id="PS00606">
    <property type="entry name" value="KS3_1"/>
    <property type="match status" value="1"/>
</dbReference>
<dbReference type="SUPFAM" id="SSF55048">
    <property type="entry name" value="Probable ACP-binding domain of malonyl-CoA ACP transacylase"/>
    <property type="match status" value="1"/>
</dbReference>
<dbReference type="STRING" id="43265.A0A545V3R9"/>
<dbReference type="Pfam" id="PF21089">
    <property type="entry name" value="PKS_DH_N"/>
    <property type="match status" value="1"/>
</dbReference>
<evidence type="ECO:0000256" key="2">
    <source>
        <dbReference type="ARBA" id="ARBA00022553"/>
    </source>
</evidence>
<protein>
    <submittedName>
        <fullName evidence="9">Polyketide synthase</fullName>
    </submittedName>
</protein>
<dbReference type="Gene3D" id="3.40.366.10">
    <property type="entry name" value="Malonyl-Coenzyme A Acyl Carrier Protein, domain 2"/>
    <property type="match status" value="1"/>
</dbReference>
<dbReference type="GO" id="GO:0006633">
    <property type="term" value="P:fatty acid biosynthetic process"/>
    <property type="evidence" value="ECO:0007669"/>
    <property type="project" value="InterPro"/>
</dbReference>
<dbReference type="InterPro" id="IPR013968">
    <property type="entry name" value="PKS_KR"/>
</dbReference>
<dbReference type="Gene3D" id="3.10.129.110">
    <property type="entry name" value="Polyketide synthase dehydratase"/>
    <property type="match status" value="1"/>
</dbReference>
<evidence type="ECO:0000256" key="5">
    <source>
        <dbReference type="ARBA" id="ARBA00023268"/>
    </source>
</evidence>
<comment type="caution">
    <text evidence="9">The sequence shown here is derived from an EMBL/GenBank/DDBJ whole genome shotgun (WGS) entry which is preliminary data.</text>
</comment>
<dbReference type="Pfam" id="PF08659">
    <property type="entry name" value="KR"/>
    <property type="match status" value="1"/>
</dbReference>
<dbReference type="Pfam" id="PF02801">
    <property type="entry name" value="Ketoacyl-synt_C"/>
    <property type="match status" value="1"/>
</dbReference>
<dbReference type="SUPFAM" id="SSF51735">
    <property type="entry name" value="NAD(P)-binding Rossmann-fold domains"/>
    <property type="match status" value="1"/>
</dbReference>
<dbReference type="Gene3D" id="3.40.50.720">
    <property type="entry name" value="NAD(P)-binding Rossmann-like Domain"/>
    <property type="match status" value="1"/>
</dbReference>
<dbReference type="Proteomes" id="UP000315783">
    <property type="component" value="Unassembled WGS sequence"/>
</dbReference>
<evidence type="ECO:0000313" key="10">
    <source>
        <dbReference type="Proteomes" id="UP000315783"/>
    </source>
</evidence>
<evidence type="ECO:0000259" key="8">
    <source>
        <dbReference type="PROSITE" id="PS52019"/>
    </source>
</evidence>
<dbReference type="InterPro" id="IPR014030">
    <property type="entry name" value="Ketoacyl_synth_N"/>
</dbReference>
<dbReference type="SMART" id="SM00825">
    <property type="entry name" value="PKS_KS"/>
    <property type="match status" value="1"/>
</dbReference>
<dbReference type="GO" id="GO:0016491">
    <property type="term" value="F:oxidoreductase activity"/>
    <property type="evidence" value="ECO:0007669"/>
    <property type="project" value="UniProtKB-KW"/>
</dbReference>
<dbReference type="InterPro" id="IPR057326">
    <property type="entry name" value="KR_dom"/>
</dbReference>
<keyword evidence="4" id="KW-0560">Oxidoreductase</keyword>
<evidence type="ECO:0000256" key="6">
    <source>
        <dbReference type="PROSITE-ProRule" id="PRU01363"/>
    </source>
</evidence>
<evidence type="ECO:0000313" key="9">
    <source>
        <dbReference type="EMBL" id="TQV96355.1"/>
    </source>
</evidence>
<dbReference type="Pfam" id="PF00698">
    <property type="entry name" value="Acyl_transf_1"/>
    <property type="match status" value="1"/>
</dbReference>
<dbReference type="GO" id="GO:0004315">
    <property type="term" value="F:3-oxoacyl-[acyl-carrier-protein] synthase activity"/>
    <property type="evidence" value="ECO:0007669"/>
    <property type="project" value="InterPro"/>
</dbReference>
<name>A0A545V3R9_9HYPO</name>
<feature type="region of interest" description="N-terminal hotdog fold" evidence="6">
    <location>
        <begin position="914"/>
        <end position="1049"/>
    </location>
</feature>
<dbReference type="InterPro" id="IPR036291">
    <property type="entry name" value="NAD(P)-bd_dom_sf"/>
</dbReference>
<feature type="region of interest" description="C-terminal hotdog fold" evidence="6">
    <location>
        <begin position="1075"/>
        <end position="1233"/>
    </location>
</feature>
<reference evidence="9 10" key="1">
    <citation type="journal article" date="2019" name="Appl. Microbiol. Biotechnol.">
        <title>Genome sequence of Isaria javanica and comparative genome analysis insights into family S53 peptidase evolution in fungal entomopathogens.</title>
        <authorList>
            <person name="Lin R."/>
            <person name="Zhang X."/>
            <person name="Xin B."/>
            <person name="Zou M."/>
            <person name="Gao Y."/>
            <person name="Qin F."/>
            <person name="Hu Q."/>
            <person name="Xie B."/>
            <person name="Cheng X."/>
        </authorList>
    </citation>
    <scope>NUCLEOTIDE SEQUENCE [LARGE SCALE GENOMIC DNA]</scope>
    <source>
        <strain evidence="9 10">IJ1G</strain>
    </source>
</reference>